<organism evidence="1">
    <name type="scientific">Siphoviridae sp. ct5kv15</name>
    <dbReference type="NCBI Taxonomy" id="2825338"/>
    <lineage>
        <taxon>Viruses</taxon>
        <taxon>Duplodnaviria</taxon>
        <taxon>Heunggongvirae</taxon>
        <taxon>Uroviricota</taxon>
        <taxon>Caudoviricetes</taxon>
    </lineage>
</organism>
<sequence length="55" mass="6199">MNAIPVRARKPGKYHFTQQDKEYIQSFAVNGKVPFNAYISAVNKILNGLAPHQVK</sequence>
<evidence type="ECO:0000313" key="1">
    <source>
        <dbReference type="EMBL" id="DAE07808.1"/>
    </source>
</evidence>
<protein>
    <submittedName>
        <fullName evidence="1">Uncharacterized protein</fullName>
    </submittedName>
</protein>
<accession>A0A8S5PM30</accession>
<proteinExistence type="predicted"/>
<reference evidence="1" key="1">
    <citation type="journal article" date="2021" name="Proc. Natl. Acad. Sci. U.S.A.">
        <title>A Catalog of Tens of Thousands of Viruses from Human Metagenomes Reveals Hidden Associations with Chronic Diseases.</title>
        <authorList>
            <person name="Tisza M.J."/>
            <person name="Buck C.B."/>
        </authorList>
    </citation>
    <scope>NUCLEOTIDE SEQUENCE</scope>
    <source>
        <strain evidence="1">Ct5kv15</strain>
    </source>
</reference>
<name>A0A8S5PM30_9CAUD</name>
<dbReference type="EMBL" id="BK015457">
    <property type="protein sequence ID" value="DAE07808.1"/>
    <property type="molecule type" value="Genomic_DNA"/>
</dbReference>